<accession>A0AC34QT83</accession>
<evidence type="ECO:0000313" key="2">
    <source>
        <dbReference type="WBParaSite" id="JU765_v2.g1916.t1"/>
    </source>
</evidence>
<protein>
    <submittedName>
        <fullName evidence="2">Uncharacterized protein</fullName>
    </submittedName>
</protein>
<sequence>MASASEVAFFSYIYARLEKDQYRKLTSWTRAGTMGGRTFGYLTSQFIILMGLGTYRTLNCIAFVLPCIVLIFCLLLPRVHWKTMVSRMAESRERSASKQHKRHRPLPTKYSEYILYRTRKLKSDFIKIYSVGFIRKWSFWWAMTTCMSLQVAQYAQTLWGEVQVNKDSPLNGFAEAGYTFTSTFAILAMNAIPINWDKWGETALVLISSIDAGLLVLYSQTQSIYVMYGCYIGYRSLYQVMITIAQWNIAKKMVCESYGLVFGVNSFIALIMQSIIMFVVADKRGLGMRVREQYLVYAGCHMLIAIIFAISVAITVVSWLIFKYRTKGKHVDEHHDTAAVIERQVSRKSTKSVKIEPMELSVATVVNPVVEIPLDSSSEPTTPKSNDLEQLENDFDQFDSDSFDSDEFNSEEEQQHNPGHRVSLPGGTMAASFSASFSKV</sequence>
<dbReference type="WBParaSite" id="JU765_v2.g1916.t1">
    <property type="protein sequence ID" value="JU765_v2.g1916.t1"/>
    <property type="gene ID" value="JU765_v2.g1916"/>
</dbReference>
<organism evidence="1 2">
    <name type="scientific">Panagrolaimus sp. JU765</name>
    <dbReference type="NCBI Taxonomy" id="591449"/>
    <lineage>
        <taxon>Eukaryota</taxon>
        <taxon>Metazoa</taxon>
        <taxon>Ecdysozoa</taxon>
        <taxon>Nematoda</taxon>
        <taxon>Chromadorea</taxon>
        <taxon>Rhabditida</taxon>
        <taxon>Tylenchina</taxon>
        <taxon>Panagrolaimomorpha</taxon>
        <taxon>Panagrolaimoidea</taxon>
        <taxon>Panagrolaimidae</taxon>
        <taxon>Panagrolaimus</taxon>
    </lineage>
</organism>
<dbReference type="Proteomes" id="UP000887576">
    <property type="component" value="Unplaced"/>
</dbReference>
<proteinExistence type="predicted"/>
<name>A0AC34QT83_9BILA</name>
<evidence type="ECO:0000313" key="1">
    <source>
        <dbReference type="Proteomes" id="UP000887576"/>
    </source>
</evidence>
<reference evidence="2" key="1">
    <citation type="submission" date="2022-11" db="UniProtKB">
        <authorList>
            <consortium name="WormBaseParasite"/>
        </authorList>
    </citation>
    <scope>IDENTIFICATION</scope>
</reference>